<dbReference type="Pfam" id="PF00593">
    <property type="entry name" value="TonB_dep_Rec_b-barrel"/>
    <property type="match status" value="1"/>
</dbReference>
<dbReference type="GO" id="GO:0015344">
    <property type="term" value="F:siderophore uptake transmembrane transporter activity"/>
    <property type="evidence" value="ECO:0007669"/>
    <property type="project" value="TreeGrafter"/>
</dbReference>
<evidence type="ECO:0000256" key="1">
    <source>
        <dbReference type="ARBA" id="ARBA00004571"/>
    </source>
</evidence>
<dbReference type="RefSeq" id="WP_144236796.1">
    <property type="nucleotide sequence ID" value="NZ_VJWA01000001.1"/>
</dbReference>
<dbReference type="PANTHER" id="PTHR32552:SF68">
    <property type="entry name" value="FERRICHROME OUTER MEMBRANE TRANSPORTER_PHAGE RECEPTOR"/>
    <property type="match status" value="1"/>
</dbReference>
<sequence>MRNLRLGCALAALMAIPTGALAQSTGSQELEEIVVTATKRSQGIIAAESAPKQRATIDSVYIEAKAPGQSILETLNLTPGLNFVNNDPYGNSGGNLRLRGLDGNRIALLQDGIPLNDSGNYAIFSNQQLDSELIDRAVVNVGTTDIDSPTASSTGGTINYITRRPTKEAGGFIQGQLGENNYRRGIFLLNSGEFGPWATTAFVSASYTKYDKFKGPGSLEKKQVNARIFQPIGSNGDFISIIGHYNENRNNFYRNLRLTEFQQNREIDRVDVCPRPAPGAGTVQNEGGAAFQPCAGTTIGVDSGYFNLFVNPSNTGNVRAQGRFTLTDGLILTVDPSYQYTLANGGGNEVVSERDQRLQGTRFNPLTPVASQPGVDLNGDGDVLDSIRLYRPNNTNTNRYGLNASLIYNFDDNNLIRVAYTYDRAEHKQDGQFGFLDADGNPESVFGGRNATDIKTLDGTSFQTRDRKSVALLNQVAGEYRGEFFDNFLTVSLGVRAPFFKRELNQFCYTTSAGFAYCSAQPVGTISVINPANPGAAYNNARGPFVGEVKYDKVLPNVGVSITPGAGHMLFAGYSQNLSSPRTDDLYDVQIVNVQPETTTLYEVGYRYQRGPVIASIGAYHSTFKNRLVRAFDQDLGINITRNVGEVKFKGFDGQIGFEPIPRVTLYATYSFTDTEVQDDLVLRQFRPNAASPFTQTLLPVKGKELVETPKHQAGFRVDYRGDAFSAGFEIKHVGDRFSTDVNDEVAPAYQVANLNARYKLDGLGLPGSYFQVNVSNLFNEKYLGNISSQTNRNQFTASNGDTVLASFPTYSVGAPQTFQAALRLAF</sequence>
<reference evidence="17 18" key="1">
    <citation type="submission" date="2019-07" db="EMBL/GenBank/DDBJ databases">
        <title>Novel species isolated from glacier.</title>
        <authorList>
            <person name="Liu Q."/>
            <person name="Xin Y.-H."/>
        </authorList>
    </citation>
    <scope>NUCLEOTIDE SEQUENCE [LARGE SCALE GENOMIC DNA]</scope>
    <source>
        <strain evidence="17 18">LB1R16</strain>
    </source>
</reference>
<evidence type="ECO:0000256" key="7">
    <source>
        <dbReference type="ARBA" id="ARBA00023004"/>
    </source>
</evidence>
<dbReference type="SUPFAM" id="SSF56935">
    <property type="entry name" value="Porins"/>
    <property type="match status" value="1"/>
</dbReference>
<dbReference type="OrthoDB" id="593427at2"/>
<gene>
    <name evidence="17" type="ORF">FMM06_08340</name>
</gene>
<feature type="domain" description="TonB-dependent receptor plug" evidence="16">
    <location>
        <begin position="48"/>
        <end position="146"/>
    </location>
</feature>
<dbReference type="Gene3D" id="2.40.170.20">
    <property type="entry name" value="TonB-dependent receptor, beta-barrel domain"/>
    <property type="match status" value="1"/>
</dbReference>
<feature type="signal peptide" evidence="14">
    <location>
        <begin position="1"/>
        <end position="22"/>
    </location>
</feature>
<feature type="domain" description="TonB-dependent receptor-like beta-barrel" evidence="15">
    <location>
        <begin position="312"/>
        <end position="778"/>
    </location>
</feature>
<dbReference type="InterPro" id="IPR037066">
    <property type="entry name" value="Plug_dom_sf"/>
</dbReference>
<evidence type="ECO:0000313" key="18">
    <source>
        <dbReference type="Proteomes" id="UP000317894"/>
    </source>
</evidence>
<dbReference type="InterPro" id="IPR036942">
    <property type="entry name" value="Beta-barrel_TonB_sf"/>
</dbReference>
<accession>A0A552UIQ4</accession>
<evidence type="ECO:0000256" key="9">
    <source>
        <dbReference type="ARBA" id="ARBA00023077"/>
    </source>
</evidence>
<evidence type="ECO:0000256" key="5">
    <source>
        <dbReference type="ARBA" id="ARBA00022692"/>
    </source>
</evidence>
<dbReference type="Pfam" id="PF07715">
    <property type="entry name" value="Plug"/>
    <property type="match status" value="1"/>
</dbReference>
<comment type="subcellular location">
    <subcellularLocation>
        <location evidence="1 12">Cell outer membrane</location>
        <topology evidence="1 12">Multi-pass membrane protein</topology>
    </subcellularLocation>
</comment>
<evidence type="ECO:0000259" key="16">
    <source>
        <dbReference type="Pfam" id="PF07715"/>
    </source>
</evidence>
<keyword evidence="8" id="KW-0406">Ion transport</keyword>
<evidence type="ECO:0000256" key="12">
    <source>
        <dbReference type="PROSITE-ProRule" id="PRU01360"/>
    </source>
</evidence>
<evidence type="ECO:0000256" key="4">
    <source>
        <dbReference type="ARBA" id="ARBA00022496"/>
    </source>
</evidence>
<dbReference type="InterPro" id="IPR012910">
    <property type="entry name" value="Plug_dom"/>
</dbReference>
<dbReference type="PROSITE" id="PS52016">
    <property type="entry name" value="TONB_DEPENDENT_REC_3"/>
    <property type="match status" value="1"/>
</dbReference>
<keyword evidence="6 14" id="KW-0732">Signal</keyword>
<keyword evidence="10 12" id="KW-0472">Membrane</keyword>
<dbReference type="Gene3D" id="2.170.130.10">
    <property type="entry name" value="TonB-dependent receptor, plug domain"/>
    <property type="match status" value="1"/>
</dbReference>
<dbReference type="PANTHER" id="PTHR32552">
    <property type="entry name" value="FERRICHROME IRON RECEPTOR-RELATED"/>
    <property type="match status" value="1"/>
</dbReference>
<organism evidence="17 18">
    <name type="scientific">Glacieibacterium frigidum</name>
    <dbReference type="NCBI Taxonomy" id="2593303"/>
    <lineage>
        <taxon>Bacteria</taxon>
        <taxon>Pseudomonadati</taxon>
        <taxon>Pseudomonadota</taxon>
        <taxon>Alphaproteobacteria</taxon>
        <taxon>Sphingomonadales</taxon>
        <taxon>Sphingosinicellaceae</taxon>
        <taxon>Glacieibacterium</taxon>
    </lineage>
</organism>
<dbReference type="InterPro" id="IPR000531">
    <property type="entry name" value="Beta-barrel_TonB"/>
</dbReference>
<evidence type="ECO:0000256" key="8">
    <source>
        <dbReference type="ARBA" id="ARBA00023065"/>
    </source>
</evidence>
<dbReference type="InterPro" id="IPR039426">
    <property type="entry name" value="TonB-dep_rcpt-like"/>
</dbReference>
<evidence type="ECO:0000259" key="15">
    <source>
        <dbReference type="Pfam" id="PF00593"/>
    </source>
</evidence>
<keyword evidence="11 12" id="KW-0998">Cell outer membrane</keyword>
<evidence type="ECO:0000313" key="17">
    <source>
        <dbReference type="EMBL" id="TRW18103.1"/>
    </source>
</evidence>
<keyword evidence="9 13" id="KW-0798">TonB box</keyword>
<dbReference type="EMBL" id="VJWA01000001">
    <property type="protein sequence ID" value="TRW18103.1"/>
    <property type="molecule type" value="Genomic_DNA"/>
</dbReference>
<evidence type="ECO:0000256" key="10">
    <source>
        <dbReference type="ARBA" id="ARBA00023136"/>
    </source>
</evidence>
<protein>
    <submittedName>
        <fullName evidence="17">TonB-dependent receptor</fullName>
    </submittedName>
</protein>
<evidence type="ECO:0000256" key="13">
    <source>
        <dbReference type="RuleBase" id="RU003357"/>
    </source>
</evidence>
<keyword evidence="17" id="KW-0675">Receptor</keyword>
<comment type="similarity">
    <text evidence="12 13">Belongs to the TonB-dependent receptor family.</text>
</comment>
<feature type="chain" id="PRO_5021789390" evidence="14">
    <location>
        <begin position="23"/>
        <end position="827"/>
    </location>
</feature>
<keyword evidence="18" id="KW-1185">Reference proteome</keyword>
<dbReference type="GO" id="GO:0009279">
    <property type="term" value="C:cell outer membrane"/>
    <property type="evidence" value="ECO:0007669"/>
    <property type="project" value="UniProtKB-SubCell"/>
</dbReference>
<keyword evidence="7" id="KW-0408">Iron</keyword>
<dbReference type="AlphaFoldDB" id="A0A552UIQ4"/>
<keyword evidence="4" id="KW-0410">Iron transport</keyword>
<keyword evidence="3 12" id="KW-1134">Transmembrane beta strand</keyword>
<keyword evidence="5 12" id="KW-0812">Transmembrane</keyword>
<evidence type="ECO:0000256" key="2">
    <source>
        <dbReference type="ARBA" id="ARBA00022448"/>
    </source>
</evidence>
<name>A0A552UIQ4_9SPHN</name>
<evidence type="ECO:0000256" key="6">
    <source>
        <dbReference type="ARBA" id="ARBA00022729"/>
    </source>
</evidence>
<evidence type="ECO:0000256" key="11">
    <source>
        <dbReference type="ARBA" id="ARBA00023237"/>
    </source>
</evidence>
<dbReference type="Proteomes" id="UP000317894">
    <property type="component" value="Unassembled WGS sequence"/>
</dbReference>
<proteinExistence type="inferred from homology"/>
<evidence type="ECO:0000256" key="3">
    <source>
        <dbReference type="ARBA" id="ARBA00022452"/>
    </source>
</evidence>
<keyword evidence="2 12" id="KW-0813">Transport</keyword>
<evidence type="ECO:0000256" key="14">
    <source>
        <dbReference type="SAM" id="SignalP"/>
    </source>
</evidence>
<comment type="caution">
    <text evidence="17">The sequence shown here is derived from an EMBL/GenBank/DDBJ whole genome shotgun (WGS) entry which is preliminary data.</text>
</comment>